<dbReference type="InterPro" id="IPR011009">
    <property type="entry name" value="Kinase-like_dom_sf"/>
</dbReference>
<dbReference type="AlphaFoldDB" id="A0A2G4F2A9"/>
<dbReference type="InterPro" id="IPR019734">
    <property type="entry name" value="TPR_rpt"/>
</dbReference>
<dbReference type="SMART" id="SM00220">
    <property type="entry name" value="S_TKc"/>
    <property type="match status" value="1"/>
</dbReference>
<feature type="repeat" description="TPR" evidence="3">
    <location>
        <begin position="434"/>
        <end position="467"/>
    </location>
</feature>
<dbReference type="Pfam" id="PF00515">
    <property type="entry name" value="TPR_1"/>
    <property type="match status" value="2"/>
</dbReference>
<dbReference type="PANTHER" id="PTHR44858">
    <property type="entry name" value="TETRATRICOPEPTIDE REPEAT PROTEIN 6"/>
    <property type="match status" value="1"/>
</dbReference>
<dbReference type="Gene3D" id="1.25.40.10">
    <property type="entry name" value="Tetratricopeptide repeat domain"/>
    <property type="match status" value="4"/>
</dbReference>
<proteinExistence type="predicted"/>
<protein>
    <recommendedName>
        <fullName evidence="6">Protein kinase domain-containing protein</fullName>
    </recommendedName>
</protein>
<dbReference type="PROSITE" id="PS50011">
    <property type="entry name" value="PROTEIN_KINASE_DOM"/>
    <property type="match status" value="1"/>
</dbReference>
<dbReference type="CDD" id="cd14014">
    <property type="entry name" value="STKc_PknB_like"/>
    <property type="match status" value="1"/>
</dbReference>
<dbReference type="GO" id="GO:0005524">
    <property type="term" value="F:ATP binding"/>
    <property type="evidence" value="ECO:0007669"/>
    <property type="project" value="InterPro"/>
</dbReference>
<reference evidence="7" key="1">
    <citation type="submission" date="2017-10" db="EMBL/GenBank/DDBJ databases">
        <title>Draft genome sequence of the planktic cyanobacteria Tychonema bourrellyi isolated from alpine lentic freshwater.</title>
        <authorList>
            <person name="Tett A."/>
            <person name="Armanini F."/>
            <person name="Asnicar F."/>
            <person name="Boscaini A."/>
            <person name="Pasolli E."/>
            <person name="Zolfo M."/>
            <person name="Donati C."/>
            <person name="Salmaso N."/>
            <person name="Segata N."/>
        </authorList>
    </citation>
    <scope>NUCLEOTIDE SEQUENCE</scope>
    <source>
        <strain evidence="7">FEM_GT703</strain>
    </source>
</reference>
<keyword evidence="4" id="KW-0175">Coiled coil</keyword>
<dbReference type="OrthoDB" id="568198at2"/>
<dbReference type="GO" id="GO:0004672">
    <property type="term" value="F:protein kinase activity"/>
    <property type="evidence" value="ECO:0007669"/>
    <property type="project" value="InterPro"/>
</dbReference>
<dbReference type="Proteomes" id="UP000226442">
    <property type="component" value="Unassembled WGS sequence"/>
</dbReference>
<accession>A0A2G4F2A9</accession>
<keyword evidence="5" id="KW-1133">Transmembrane helix</keyword>
<evidence type="ECO:0000313" key="8">
    <source>
        <dbReference type="Proteomes" id="UP000226442"/>
    </source>
</evidence>
<dbReference type="Gene3D" id="1.10.510.10">
    <property type="entry name" value="Transferase(Phosphotransferase) domain 1"/>
    <property type="match status" value="1"/>
</dbReference>
<sequence>MKENETLMGRYKILEHLKSGGFTETYLAKDDLLPGNPQCVIKQLKPRSLDPLTLQAARNLFDTEARVLDILGHHDQIPSLLAYFEENEEFYLIEEFIDGESLDQEQAQGQRLSEPQVIALLQDVLEVLKFIHQSNVIHRDIKPSNIIRRKDGKVVLTGFGSVKQVNTQVVTGEGETSFTVPVGTNGYMPNEQQGGKPRFSSDIYALGMTAIHALCGTPPSKLQEDPQTGEVIWRYQTQIGDRLATILDKMVKSHYRDRYQTVDEVIHDLQNLTTPEIEVPPDSEFTSGSSVVTSGLNWQKIRKPVSIVALVALVAIIGSIVAYLNLNKNSTVFVQPLPTSTATPTATPTSTPEPTPTTAAEFVERGYKRLDPESAAEYKEALADFEEALKLNSNLPEALSGKNTAEGWLLLNEQKYQEALAKFDKAAEIKPDAANAWVAKGDALMNLQKYPEALTAYEKATQVKPDYYLGWFGQGIALAALQKYKEAIVAYDKALELTSDNSFIWNTRGDALRSLEQYTEAIASYDRAIKINETYLDPLVGKASALFLSGKRQEGLAAIDKAVKIDDNSAYAWIARGELLNSDGGHEGALASFERAIKIDAKNYLAWRGKSNALLKLRRLPEAIVAADEAIKFTPNYPLEQAASWNTKAIALYESRQLQEAKIAHEKVVQLNPNGEVGWSNLSELLNLLKEYDKALEAAEKALKIKQTIGGWNQQANALFGLKQYLKAIAAYDQVLKLKPDYHYAWVGKGNAYYELGQYKDAVAAYDKALEIQPKDRPLQEQSDKYATWNYKGKALLAEKRYEDALNAFDKAIEIKADFADGWFNKGRTHYELKQYKESLDAYNKVLEIKPDYAEAKVKREEVLQLQKVGQPN</sequence>
<feature type="repeat" description="TPR" evidence="3">
    <location>
        <begin position="400"/>
        <end position="433"/>
    </location>
</feature>
<dbReference type="InterPro" id="IPR011990">
    <property type="entry name" value="TPR-like_helical_dom_sf"/>
</dbReference>
<comment type="caution">
    <text evidence="7">The sequence shown here is derived from an EMBL/GenBank/DDBJ whole genome shotgun (WGS) entry which is preliminary data.</text>
</comment>
<dbReference type="Pfam" id="PF13181">
    <property type="entry name" value="TPR_8"/>
    <property type="match status" value="2"/>
</dbReference>
<name>A0A2G4F2A9_9CYAN</name>
<feature type="repeat" description="TPR" evidence="3">
    <location>
        <begin position="709"/>
        <end position="742"/>
    </location>
</feature>
<evidence type="ECO:0000256" key="2">
    <source>
        <dbReference type="ARBA" id="ARBA00022803"/>
    </source>
</evidence>
<feature type="repeat" description="TPR" evidence="3">
    <location>
        <begin position="786"/>
        <end position="819"/>
    </location>
</feature>
<keyword evidence="2 3" id="KW-0802">TPR repeat</keyword>
<feature type="repeat" description="TPR" evidence="3">
    <location>
        <begin position="502"/>
        <end position="535"/>
    </location>
</feature>
<feature type="repeat" description="TPR" evidence="3">
    <location>
        <begin position="743"/>
        <end position="776"/>
    </location>
</feature>
<dbReference type="PANTHER" id="PTHR44858:SF1">
    <property type="entry name" value="UDP-N-ACETYLGLUCOSAMINE--PEPTIDE N-ACETYLGLUCOSAMINYLTRANSFERASE SPINDLY-RELATED"/>
    <property type="match status" value="1"/>
</dbReference>
<dbReference type="RefSeq" id="WP_096831257.1">
    <property type="nucleotide sequence ID" value="NZ_NXIB02000047.1"/>
</dbReference>
<evidence type="ECO:0000256" key="5">
    <source>
        <dbReference type="SAM" id="Phobius"/>
    </source>
</evidence>
<dbReference type="PROSITE" id="PS50005">
    <property type="entry name" value="TPR"/>
    <property type="match status" value="9"/>
</dbReference>
<organism evidence="7 8">
    <name type="scientific">Tychonema bourrellyi FEM_GT703</name>
    <dbReference type="NCBI Taxonomy" id="2040638"/>
    <lineage>
        <taxon>Bacteria</taxon>
        <taxon>Bacillati</taxon>
        <taxon>Cyanobacteriota</taxon>
        <taxon>Cyanophyceae</taxon>
        <taxon>Oscillatoriophycideae</taxon>
        <taxon>Oscillatoriales</taxon>
        <taxon>Microcoleaceae</taxon>
        <taxon>Tychonema</taxon>
    </lineage>
</organism>
<feature type="repeat" description="TPR" evidence="3">
    <location>
        <begin position="820"/>
        <end position="853"/>
    </location>
</feature>
<dbReference type="EMBL" id="NXIB02000047">
    <property type="protein sequence ID" value="PHX55607.1"/>
    <property type="molecule type" value="Genomic_DNA"/>
</dbReference>
<evidence type="ECO:0000259" key="6">
    <source>
        <dbReference type="PROSITE" id="PS50011"/>
    </source>
</evidence>
<evidence type="ECO:0000313" key="7">
    <source>
        <dbReference type="EMBL" id="PHX55607.1"/>
    </source>
</evidence>
<feature type="repeat" description="TPR" evidence="3">
    <location>
        <begin position="468"/>
        <end position="501"/>
    </location>
</feature>
<keyword evidence="8" id="KW-1185">Reference proteome</keyword>
<feature type="domain" description="Protein kinase" evidence="6">
    <location>
        <begin position="11"/>
        <end position="270"/>
    </location>
</feature>
<evidence type="ECO:0000256" key="3">
    <source>
        <dbReference type="PROSITE-ProRule" id="PRU00339"/>
    </source>
</evidence>
<dbReference type="InterPro" id="IPR050498">
    <property type="entry name" value="Ycf3"/>
</dbReference>
<evidence type="ECO:0000256" key="4">
    <source>
        <dbReference type="SAM" id="Coils"/>
    </source>
</evidence>
<dbReference type="SUPFAM" id="SSF48452">
    <property type="entry name" value="TPR-like"/>
    <property type="match status" value="2"/>
</dbReference>
<dbReference type="PROSITE" id="PS50293">
    <property type="entry name" value="TPR_REGION"/>
    <property type="match status" value="3"/>
</dbReference>
<dbReference type="Gene3D" id="3.30.200.20">
    <property type="entry name" value="Phosphorylase Kinase, domain 1"/>
    <property type="match status" value="1"/>
</dbReference>
<feature type="coiled-coil region" evidence="4">
    <location>
        <begin position="682"/>
        <end position="709"/>
    </location>
</feature>
<dbReference type="InterPro" id="IPR000719">
    <property type="entry name" value="Prot_kinase_dom"/>
</dbReference>
<dbReference type="SUPFAM" id="SSF56112">
    <property type="entry name" value="Protein kinase-like (PK-like)"/>
    <property type="match status" value="1"/>
</dbReference>
<keyword evidence="5" id="KW-0472">Membrane</keyword>
<dbReference type="Pfam" id="PF00069">
    <property type="entry name" value="Pkinase"/>
    <property type="match status" value="1"/>
</dbReference>
<dbReference type="SMART" id="SM00028">
    <property type="entry name" value="TPR"/>
    <property type="match status" value="14"/>
</dbReference>
<keyword evidence="5" id="KW-0812">Transmembrane</keyword>
<feature type="repeat" description="TPR" evidence="3">
    <location>
        <begin position="570"/>
        <end position="603"/>
    </location>
</feature>
<dbReference type="Pfam" id="PF13432">
    <property type="entry name" value="TPR_16"/>
    <property type="match status" value="3"/>
</dbReference>
<keyword evidence="1" id="KW-0677">Repeat</keyword>
<feature type="transmembrane region" description="Helical" evidence="5">
    <location>
        <begin position="305"/>
        <end position="326"/>
    </location>
</feature>
<evidence type="ECO:0000256" key="1">
    <source>
        <dbReference type="ARBA" id="ARBA00022737"/>
    </source>
</evidence>
<gene>
    <name evidence="7" type="ORF">CP500_010035</name>
</gene>